<organism evidence="1 2">
    <name type="scientific">Rhizobium mongolense subsp. loessense</name>
    <dbReference type="NCBI Taxonomy" id="158890"/>
    <lineage>
        <taxon>Bacteria</taxon>
        <taxon>Pseudomonadati</taxon>
        <taxon>Pseudomonadota</taxon>
        <taxon>Alphaproteobacteria</taxon>
        <taxon>Hyphomicrobiales</taxon>
        <taxon>Rhizobiaceae</taxon>
        <taxon>Rhizobium/Agrobacterium group</taxon>
        <taxon>Rhizobium</taxon>
    </lineage>
</organism>
<dbReference type="AlphaFoldDB" id="A0A1G4U5H8"/>
<dbReference type="EMBL" id="FMTM01000018">
    <property type="protein sequence ID" value="SCW88900.1"/>
    <property type="molecule type" value="Genomic_DNA"/>
</dbReference>
<dbReference type="Gene3D" id="3.40.50.410">
    <property type="entry name" value="von Willebrand factor, type A domain"/>
    <property type="match status" value="1"/>
</dbReference>
<proteinExistence type="predicted"/>
<dbReference type="Proteomes" id="UP000199542">
    <property type="component" value="Unassembled WGS sequence"/>
</dbReference>
<dbReference type="InterPro" id="IPR036465">
    <property type="entry name" value="vWFA_dom_sf"/>
</dbReference>
<name>A0A1G4U5H8_9HYPH</name>
<dbReference type="SUPFAM" id="SSF53300">
    <property type="entry name" value="vWA-like"/>
    <property type="match status" value="1"/>
</dbReference>
<evidence type="ECO:0000313" key="1">
    <source>
        <dbReference type="EMBL" id="SCW88900.1"/>
    </source>
</evidence>
<accession>A0A1G4U5H8</accession>
<reference evidence="1 2" key="1">
    <citation type="submission" date="2016-10" db="EMBL/GenBank/DDBJ databases">
        <authorList>
            <person name="de Groot N.N."/>
        </authorList>
    </citation>
    <scope>NUCLEOTIDE SEQUENCE [LARGE SCALE GENOMIC DNA]</scope>
    <source>
        <strain evidence="1 2">CGMCC 1.3401</strain>
    </source>
</reference>
<protein>
    <recommendedName>
        <fullName evidence="3">VWFA domain-containing protein</fullName>
    </recommendedName>
</protein>
<evidence type="ECO:0000313" key="2">
    <source>
        <dbReference type="Proteomes" id="UP000199542"/>
    </source>
</evidence>
<sequence>MQVDLDAALIASIKEVDTLEDDKLQKKVETWFAAQTELDSSKYSLSDSTIQISKTNKSIQAVATASVDTTFMRIANIDKVNVAVTSSVAGPATSYMNVYLVLDKSASMLLAATTAGQASLRGAASCEFACHTAEKQTYKYKGATYNTVYDLSKAMGIALRADVSVDAVKEVLTMIDSANQSNSHVKVGLYTIGASATEVLSPTYSTSTALKYLATDSMKLNSATSEDATYFDVALSKMAAFVGSAGDGGSASSPLKLVLLLTDGVQSNRSWVINNPKNKWQCTEYSGSICIRYNANYFPDQPKVSPLNSTWCKTMKNNAVTVGVLYTEYLSIPKDWGYNMTVGETIKSSAFKSIWGGTMRSDVSGGTTRRDYIPYALKDCASSEDLFISASDSNEIESGLSSLFQQYLTSVRLTQ</sequence>
<gene>
    <name evidence="1" type="ORF">SAMN02927900_06161</name>
</gene>
<evidence type="ECO:0008006" key="3">
    <source>
        <dbReference type="Google" id="ProtNLM"/>
    </source>
</evidence>